<feature type="region of interest" description="Disordered" evidence="1">
    <location>
        <begin position="1"/>
        <end position="20"/>
    </location>
</feature>
<sequence>MTNATNARQSKRELHGTFLTTSFTPQALHKREYDSKVNERQLQTKEGKVDTCKALDVSLVVTKRSGTEFEKQDTRSRSGNDVDVTDIKPLYYEEPMAETIEQTTSLIAQKAEFKAQLQEKGFAIAELKNKLRKLTGNSMNTKFAKPSILGKLILYPLRNQSVVRQLTAFKFKQPKFSKPQFASQVDVNNDFSKSVTTHYFPRERKSAFAKPHHVIASSESRNSQRKCQDFFSNNMVHNHYLEEAKKKTHKIGRNSRPRVMPYARSQCTTNGRKPKPMINNQKYRNWPASKNSCVTTNTVPIAKHSRNSRKISDSKHFVCSTCPKCVFNANHDSCVTKLQNKVNSCAKVPSHKTINRIKPIEKISILKKPERQIPTQHRFSIKKTSSMHEKTMTPRSYLRWKTTVRIFKTVGLRLVPTRKIFTSSTKKVNIEPLDGSNEVISNPHECIKTLDVSAGFLNLSVGLSPQRQKALDYDNSGPAPQLQMTSYHNRSELKTNNHSNEPSSSKLVPNFSLSADTNGSSLQELDFLFSPLFEEYFIAGNQSMSKSFALSNNSTQQDTKPTTNIQPTIEPITPPTNVNAEENNIDQAKDARFKPYEFINPFCTPVQEVDESSSRNEICIYSINVTNPTTDGQKNTL</sequence>
<evidence type="ECO:0000313" key="2">
    <source>
        <dbReference type="EMBL" id="GJT39264.1"/>
    </source>
</evidence>
<organism evidence="2 3">
    <name type="scientific">Tanacetum coccineum</name>
    <dbReference type="NCBI Taxonomy" id="301880"/>
    <lineage>
        <taxon>Eukaryota</taxon>
        <taxon>Viridiplantae</taxon>
        <taxon>Streptophyta</taxon>
        <taxon>Embryophyta</taxon>
        <taxon>Tracheophyta</taxon>
        <taxon>Spermatophyta</taxon>
        <taxon>Magnoliopsida</taxon>
        <taxon>eudicotyledons</taxon>
        <taxon>Gunneridae</taxon>
        <taxon>Pentapetalae</taxon>
        <taxon>asterids</taxon>
        <taxon>campanulids</taxon>
        <taxon>Asterales</taxon>
        <taxon>Asteraceae</taxon>
        <taxon>Asteroideae</taxon>
        <taxon>Anthemideae</taxon>
        <taxon>Anthemidinae</taxon>
        <taxon>Tanacetum</taxon>
    </lineage>
</organism>
<evidence type="ECO:0000256" key="1">
    <source>
        <dbReference type="SAM" id="MobiDB-lite"/>
    </source>
</evidence>
<feature type="compositionally biased region" description="Low complexity" evidence="1">
    <location>
        <begin position="561"/>
        <end position="576"/>
    </location>
</feature>
<protein>
    <submittedName>
        <fullName evidence="2">Uncharacterized protein</fullName>
    </submittedName>
</protein>
<evidence type="ECO:0000313" key="3">
    <source>
        <dbReference type="Proteomes" id="UP001151760"/>
    </source>
</evidence>
<accession>A0ABQ5DR24</accession>
<reference evidence="2" key="1">
    <citation type="journal article" date="2022" name="Int. J. Mol. Sci.">
        <title>Draft Genome of Tanacetum Coccineum: Genomic Comparison of Closely Related Tanacetum-Family Plants.</title>
        <authorList>
            <person name="Yamashiro T."/>
            <person name="Shiraishi A."/>
            <person name="Nakayama K."/>
            <person name="Satake H."/>
        </authorList>
    </citation>
    <scope>NUCLEOTIDE SEQUENCE</scope>
</reference>
<keyword evidence="3" id="KW-1185">Reference proteome</keyword>
<proteinExistence type="predicted"/>
<gene>
    <name evidence="2" type="ORF">Tco_0939129</name>
</gene>
<dbReference type="Proteomes" id="UP001151760">
    <property type="component" value="Unassembled WGS sequence"/>
</dbReference>
<feature type="region of interest" description="Disordered" evidence="1">
    <location>
        <begin position="552"/>
        <end position="576"/>
    </location>
</feature>
<reference evidence="2" key="2">
    <citation type="submission" date="2022-01" db="EMBL/GenBank/DDBJ databases">
        <authorList>
            <person name="Yamashiro T."/>
            <person name="Shiraishi A."/>
            <person name="Satake H."/>
            <person name="Nakayama K."/>
        </authorList>
    </citation>
    <scope>NUCLEOTIDE SEQUENCE</scope>
</reference>
<dbReference type="EMBL" id="BQNB010015372">
    <property type="protein sequence ID" value="GJT39264.1"/>
    <property type="molecule type" value="Genomic_DNA"/>
</dbReference>
<name>A0ABQ5DR24_9ASTR</name>
<comment type="caution">
    <text evidence="2">The sequence shown here is derived from an EMBL/GenBank/DDBJ whole genome shotgun (WGS) entry which is preliminary data.</text>
</comment>